<comment type="similarity">
    <text evidence="2 7">Belongs to the cytochrome P450 family.</text>
</comment>
<evidence type="ECO:0000256" key="4">
    <source>
        <dbReference type="ARBA" id="ARBA00022723"/>
    </source>
</evidence>
<evidence type="ECO:0000256" key="7">
    <source>
        <dbReference type="RuleBase" id="RU000461"/>
    </source>
</evidence>
<dbReference type="PRINTS" id="PR00463">
    <property type="entry name" value="EP450I"/>
</dbReference>
<dbReference type="SUPFAM" id="SSF48264">
    <property type="entry name" value="Cytochrome P450"/>
    <property type="match status" value="1"/>
</dbReference>
<dbReference type="Gene3D" id="1.10.630.10">
    <property type="entry name" value="Cytochrome P450"/>
    <property type="match status" value="1"/>
</dbReference>
<dbReference type="GO" id="GO:0005506">
    <property type="term" value="F:iron ion binding"/>
    <property type="evidence" value="ECO:0007669"/>
    <property type="project" value="InterPro"/>
</dbReference>
<evidence type="ECO:0000313" key="10">
    <source>
        <dbReference type="Proteomes" id="UP001175000"/>
    </source>
</evidence>
<dbReference type="CDD" id="cd11060">
    <property type="entry name" value="CYP57A1-like"/>
    <property type="match status" value="1"/>
</dbReference>
<dbReference type="PROSITE" id="PS00086">
    <property type="entry name" value="CYTOCHROME_P450"/>
    <property type="match status" value="1"/>
</dbReference>
<proteinExistence type="inferred from homology"/>
<evidence type="ECO:0000256" key="8">
    <source>
        <dbReference type="SAM" id="Phobius"/>
    </source>
</evidence>
<name>A0AA39WVG4_9PEZI</name>
<dbReference type="Proteomes" id="UP001175000">
    <property type="component" value="Unassembled WGS sequence"/>
</dbReference>
<keyword evidence="8" id="KW-0812">Transmembrane</keyword>
<feature type="binding site" description="axial binding residue" evidence="6">
    <location>
        <position position="466"/>
    </location>
    <ligand>
        <name>heme</name>
        <dbReference type="ChEBI" id="CHEBI:30413"/>
    </ligand>
    <ligandPart>
        <name>Fe</name>
        <dbReference type="ChEBI" id="CHEBI:18248"/>
    </ligandPart>
</feature>
<keyword evidence="4 6" id="KW-0479">Metal-binding</keyword>
<dbReference type="GO" id="GO:0004497">
    <property type="term" value="F:monooxygenase activity"/>
    <property type="evidence" value="ECO:0007669"/>
    <property type="project" value="UniProtKB-KW"/>
</dbReference>
<keyword evidence="8" id="KW-0472">Membrane</keyword>
<dbReference type="EMBL" id="JAULSU010000003">
    <property type="protein sequence ID" value="KAK0622322.1"/>
    <property type="molecule type" value="Genomic_DNA"/>
</dbReference>
<comment type="caution">
    <text evidence="9">The sequence shown here is derived from an EMBL/GenBank/DDBJ whole genome shotgun (WGS) entry which is preliminary data.</text>
</comment>
<evidence type="ECO:0000256" key="3">
    <source>
        <dbReference type="ARBA" id="ARBA00022617"/>
    </source>
</evidence>
<dbReference type="PRINTS" id="PR00385">
    <property type="entry name" value="P450"/>
</dbReference>
<dbReference type="Pfam" id="PF00067">
    <property type="entry name" value="p450"/>
    <property type="match status" value="1"/>
</dbReference>
<keyword evidence="3 6" id="KW-0349">Heme</keyword>
<dbReference type="PANTHER" id="PTHR24305">
    <property type="entry name" value="CYTOCHROME P450"/>
    <property type="match status" value="1"/>
</dbReference>
<keyword evidence="10" id="KW-1185">Reference proteome</keyword>
<evidence type="ECO:0000313" key="9">
    <source>
        <dbReference type="EMBL" id="KAK0622322.1"/>
    </source>
</evidence>
<keyword evidence="5 6" id="KW-0408">Iron</keyword>
<gene>
    <name evidence="9" type="ORF">B0T14DRAFT_535623</name>
</gene>
<organism evidence="9 10">
    <name type="scientific">Immersiella caudata</name>
    <dbReference type="NCBI Taxonomy" id="314043"/>
    <lineage>
        <taxon>Eukaryota</taxon>
        <taxon>Fungi</taxon>
        <taxon>Dikarya</taxon>
        <taxon>Ascomycota</taxon>
        <taxon>Pezizomycotina</taxon>
        <taxon>Sordariomycetes</taxon>
        <taxon>Sordariomycetidae</taxon>
        <taxon>Sordariales</taxon>
        <taxon>Lasiosphaeriaceae</taxon>
        <taxon>Immersiella</taxon>
    </lineage>
</organism>
<comment type="cofactor">
    <cofactor evidence="1 6">
        <name>heme</name>
        <dbReference type="ChEBI" id="CHEBI:30413"/>
    </cofactor>
</comment>
<evidence type="ECO:0000256" key="5">
    <source>
        <dbReference type="ARBA" id="ARBA00023004"/>
    </source>
</evidence>
<dbReference type="InterPro" id="IPR036396">
    <property type="entry name" value="Cyt_P450_sf"/>
</dbReference>
<keyword evidence="7" id="KW-0560">Oxidoreductase</keyword>
<dbReference type="AlphaFoldDB" id="A0AA39WVG4"/>
<dbReference type="InterPro" id="IPR002401">
    <property type="entry name" value="Cyt_P450_E_grp-I"/>
</dbReference>
<protein>
    <submittedName>
        <fullName evidence="9">Cytochrome P450</fullName>
    </submittedName>
</protein>
<dbReference type="InterPro" id="IPR050121">
    <property type="entry name" value="Cytochrome_P450_monoxygenase"/>
</dbReference>
<keyword evidence="7" id="KW-0503">Monooxygenase</keyword>
<evidence type="ECO:0000256" key="1">
    <source>
        <dbReference type="ARBA" id="ARBA00001971"/>
    </source>
</evidence>
<keyword evidence="8" id="KW-1133">Transmembrane helix</keyword>
<dbReference type="PANTHER" id="PTHR24305:SF232">
    <property type="entry name" value="P450, PUTATIVE (EUROFUNG)-RELATED"/>
    <property type="match status" value="1"/>
</dbReference>
<evidence type="ECO:0000256" key="6">
    <source>
        <dbReference type="PIRSR" id="PIRSR602401-1"/>
    </source>
</evidence>
<evidence type="ECO:0000256" key="2">
    <source>
        <dbReference type="ARBA" id="ARBA00010617"/>
    </source>
</evidence>
<dbReference type="InterPro" id="IPR001128">
    <property type="entry name" value="Cyt_P450"/>
</dbReference>
<dbReference type="GO" id="GO:0016705">
    <property type="term" value="F:oxidoreductase activity, acting on paired donors, with incorporation or reduction of molecular oxygen"/>
    <property type="evidence" value="ECO:0007669"/>
    <property type="project" value="InterPro"/>
</dbReference>
<sequence length="518" mass="58456">MGNETIVPGLGLSFNESTIKGSIFATLVAITIFLVGSYFSSPLRRYPGPFLARSTNLWRLYHVSRGNWHLVIDRLHKKYGPIVRIGPNVIDVDYPELIKTVFNIKGDWKKTESVHASSVLVEGHIVYNLFSETNAEKHAREKKPIAKYYSPNGVAPLEPHMDKIITQFCDELEKRFIPGKPFDLCDWITYYTWDVVGNVTFSEPLGYLAQGRDFDGTLSNAEKALDYFSMMTCIPRLDHWLDKNPIFRIGPPGFGGITGVAINRLVARYQGADTAHHSADTPDYLDKFIEAKNANPDTVNDNQIVSWLMINMIAGADTTAASLRTVFYHALRNPQIWSRLRSEISAAALDRPSSPIPYKTARALPYLDALVREALRILPGVSLGLERYVPPGGAVLPTGDTLPQDTVLSFNPYILCRNKEVFGEDADEFRPERWLRAEGETEETFASRLRAMQDADLSFGGGSRTCIGKHMALMQVYKVVATVVGRYEVVMEDRDREWEVVNSWFPRQKGLKVRMEKR</sequence>
<reference evidence="9" key="1">
    <citation type="submission" date="2023-06" db="EMBL/GenBank/DDBJ databases">
        <title>Genome-scale phylogeny and comparative genomics of the fungal order Sordariales.</title>
        <authorList>
            <consortium name="Lawrence Berkeley National Laboratory"/>
            <person name="Hensen N."/>
            <person name="Bonometti L."/>
            <person name="Westerberg I."/>
            <person name="Brannstrom I.O."/>
            <person name="Guillou S."/>
            <person name="Cros-Aarteil S."/>
            <person name="Calhoun S."/>
            <person name="Haridas S."/>
            <person name="Kuo A."/>
            <person name="Mondo S."/>
            <person name="Pangilinan J."/>
            <person name="Riley R."/>
            <person name="Labutti K."/>
            <person name="Andreopoulos B."/>
            <person name="Lipzen A."/>
            <person name="Chen C."/>
            <person name="Yanf M."/>
            <person name="Daum C."/>
            <person name="Ng V."/>
            <person name="Clum A."/>
            <person name="Steindorff A."/>
            <person name="Ohm R."/>
            <person name="Martin F."/>
            <person name="Silar P."/>
            <person name="Natvig D."/>
            <person name="Lalanne C."/>
            <person name="Gautier V."/>
            <person name="Ament-Velasquez S.L."/>
            <person name="Kruys A."/>
            <person name="Hutchinson M.I."/>
            <person name="Powell A.J."/>
            <person name="Barry K."/>
            <person name="Miller A.N."/>
            <person name="Grigoriev I.V."/>
            <person name="Debuchy R."/>
            <person name="Gladieux P."/>
            <person name="Thoren M.H."/>
            <person name="Johannesson H."/>
        </authorList>
    </citation>
    <scope>NUCLEOTIDE SEQUENCE</scope>
    <source>
        <strain evidence="9">CBS 606.72</strain>
    </source>
</reference>
<dbReference type="InterPro" id="IPR017972">
    <property type="entry name" value="Cyt_P450_CS"/>
</dbReference>
<feature type="transmembrane region" description="Helical" evidence="8">
    <location>
        <begin position="21"/>
        <end position="39"/>
    </location>
</feature>
<dbReference type="GO" id="GO:0020037">
    <property type="term" value="F:heme binding"/>
    <property type="evidence" value="ECO:0007669"/>
    <property type="project" value="InterPro"/>
</dbReference>
<accession>A0AA39WVG4</accession>